<dbReference type="RefSeq" id="WP_138400851.1">
    <property type="nucleotide sequence ID" value="NZ_JBAFVI010000006.1"/>
</dbReference>
<dbReference type="GeneID" id="95775316"/>
<proteinExistence type="predicted"/>
<dbReference type="Gene3D" id="3.40.50.300">
    <property type="entry name" value="P-loop containing nucleotide triphosphate hydrolases"/>
    <property type="match status" value="2"/>
</dbReference>
<comment type="caution">
    <text evidence="3">The sequence shown here is derived from an EMBL/GenBank/DDBJ whole genome shotgun (WGS) entry which is preliminary data.</text>
</comment>
<dbReference type="InterPro" id="IPR027417">
    <property type="entry name" value="P-loop_NTPase"/>
</dbReference>
<dbReference type="InterPro" id="IPR051396">
    <property type="entry name" value="Bact_Antivir_Def_Nuclease"/>
</dbReference>
<protein>
    <recommendedName>
        <fullName evidence="2">ATPase AAA-type core domain-containing protein</fullName>
    </recommendedName>
</protein>
<dbReference type="GO" id="GO:0016887">
    <property type="term" value="F:ATP hydrolysis activity"/>
    <property type="evidence" value="ECO:0007669"/>
    <property type="project" value="InterPro"/>
</dbReference>
<feature type="domain" description="ATPase AAA-type core" evidence="2">
    <location>
        <begin position="37"/>
        <end position="332"/>
    </location>
</feature>
<dbReference type="InterPro" id="IPR003959">
    <property type="entry name" value="ATPase_AAA_core"/>
</dbReference>
<accession>A0A6C1KCQ9</accession>
<evidence type="ECO:0000256" key="1">
    <source>
        <dbReference type="SAM" id="MobiDB-lite"/>
    </source>
</evidence>
<dbReference type="AlphaFoldDB" id="A0A6C1KCQ9"/>
<organism evidence="3 4">
    <name type="scientific">Xanthobacter autotrophicus</name>
    <dbReference type="NCBI Taxonomy" id="280"/>
    <lineage>
        <taxon>Bacteria</taxon>
        <taxon>Pseudomonadati</taxon>
        <taxon>Pseudomonadota</taxon>
        <taxon>Alphaproteobacteria</taxon>
        <taxon>Hyphomicrobiales</taxon>
        <taxon>Xanthobacteraceae</taxon>
        <taxon>Xanthobacter</taxon>
    </lineage>
</organism>
<dbReference type="PANTHER" id="PTHR43581">
    <property type="entry name" value="ATP/GTP PHOSPHATASE"/>
    <property type="match status" value="1"/>
</dbReference>
<dbReference type="SUPFAM" id="SSF52540">
    <property type="entry name" value="P-loop containing nucleoside triphosphate hydrolases"/>
    <property type="match status" value="1"/>
</dbReference>
<sequence>MYAKSIAIYGFKCFGKAEVEFRYPGRADEPEIEHANINLILGDNGGGKSSVLRAVAIAALAPALINGGFVPYRLVRRDSQGGIPGDSLLKLLGVLDDTEQPAPEPEGTAKRSKRRKSKAAGLREFLARLKANPRSQNDHLTLQSTPENPISDLIYDDFSPAFFVVGYGATRRVESGNFSPSSEDRRRGRRYQRVASLFEDHVALRPLQSWFPQLPDSRKTEVLDLLATALPENINFSGATEGEDYVFSFDGVPTPFPALSDGYKAFVGWIGDLVGHMVSVGEGRMLSDLTGIVLVDEIDLHLHPSWQRDVVARLSRAFPRFQFIFTSHSPLIAASVQSTNVVVTGTDSVGLPTLERMTESLYGRSIEAVLMSPYFGLESARPFTARASTDALSAKIVATPGGDVDAAEAFLRQLADPMERIRSAAAKIREN</sequence>
<dbReference type="Proteomes" id="UP000305131">
    <property type="component" value="Unassembled WGS sequence"/>
</dbReference>
<evidence type="ECO:0000259" key="2">
    <source>
        <dbReference type="Pfam" id="PF13304"/>
    </source>
</evidence>
<dbReference type="Pfam" id="PF13304">
    <property type="entry name" value="AAA_21"/>
    <property type="match status" value="1"/>
</dbReference>
<feature type="region of interest" description="Disordered" evidence="1">
    <location>
        <begin position="95"/>
        <end position="117"/>
    </location>
</feature>
<dbReference type="OrthoDB" id="9789856at2"/>
<evidence type="ECO:0000313" key="4">
    <source>
        <dbReference type="Proteomes" id="UP000305131"/>
    </source>
</evidence>
<dbReference type="GO" id="GO:0005524">
    <property type="term" value="F:ATP binding"/>
    <property type="evidence" value="ECO:0007669"/>
    <property type="project" value="InterPro"/>
</dbReference>
<gene>
    <name evidence="3" type="ORF">FBQ73_17830</name>
</gene>
<reference evidence="3 4" key="1">
    <citation type="submission" date="2019-05" db="EMBL/GenBank/DDBJ databases">
        <authorList>
            <person name="Zhou X."/>
        </authorList>
    </citation>
    <scope>NUCLEOTIDE SEQUENCE [LARGE SCALE GENOMIC DNA]</scope>
    <source>
        <strain evidence="3 4">DSM 432</strain>
    </source>
</reference>
<name>A0A6C1KCQ9_XANAU</name>
<dbReference type="PANTHER" id="PTHR43581:SF2">
    <property type="entry name" value="EXCINUCLEASE ATPASE SUBUNIT"/>
    <property type="match status" value="1"/>
</dbReference>
<evidence type="ECO:0000313" key="3">
    <source>
        <dbReference type="EMBL" id="TLX41337.1"/>
    </source>
</evidence>
<dbReference type="EMBL" id="VAUP01000037">
    <property type="protein sequence ID" value="TLX41337.1"/>
    <property type="molecule type" value="Genomic_DNA"/>
</dbReference>